<dbReference type="Pfam" id="PF03069">
    <property type="entry name" value="FmdA_AmdA"/>
    <property type="match status" value="2"/>
</dbReference>
<dbReference type="AlphaFoldDB" id="A0A1I3E2C7"/>
<evidence type="ECO:0000313" key="1">
    <source>
        <dbReference type="EMBL" id="SFH93029.1"/>
    </source>
</evidence>
<reference evidence="1 2" key="1">
    <citation type="submission" date="2016-10" db="EMBL/GenBank/DDBJ databases">
        <authorList>
            <person name="de Groot N.N."/>
        </authorList>
    </citation>
    <scope>NUCLEOTIDE SEQUENCE [LARGE SCALE GENOMIC DNA]</scope>
    <source>
        <strain evidence="1 2">CGMCC 1.11030</strain>
    </source>
</reference>
<dbReference type="Gene3D" id="3.10.28.20">
    <property type="entry name" value="Acetamidase/Formamidase-like domains"/>
    <property type="match status" value="1"/>
</dbReference>
<organism evidence="1 2">
    <name type="scientific">Albimonas pacifica</name>
    <dbReference type="NCBI Taxonomy" id="1114924"/>
    <lineage>
        <taxon>Bacteria</taxon>
        <taxon>Pseudomonadati</taxon>
        <taxon>Pseudomonadota</taxon>
        <taxon>Alphaproteobacteria</taxon>
        <taxon>Rhodobacterales</taxon>
        <taxon>Paracoccaceae</taxon>
        <taxon>Albimonas</taxon>
    </lineage>
</organism>
<accession>A0A1I3E2C7</accession>
<dbReference type="EMBL" id="FOQH01000003">
    <property type="protein sequence ID" value="SFH93029.1"/>
    <property type="molecule type" value="Genomic_DNA"/>
</dbReference>
<dbReference type="RefSeq" id="WP_092858942.1">
    <property type="nucleotide sequence ID" value="NZ_FOQH01000003.1"/>
</dbReference>
<keyword evidence="2" id="KW-1185">Reference proteome</keyword>
<dbReference type="InterPro" id="IPR004304">
    <property type="entry name" value="FmdA_AmdA"/>
</dbReference>
<gene>
    <name evidence="1" type="ORF">SAMN05216258_103141</name>
</gene>
<dbReference type="GO" id="GO:0016811">
    <property type="term" value="F:hydrolase activity, acting on carbon-nitrogen (but not peptide) bonds, in linear amides"/>
    <property type="evidence" value="ECO:0007669"/>
    <property type="project" value="InterPro"/>
</dbReference>
<evidence type="ECO:0000313" key="2">
    <source>
        <dbReference type="Proteomes" id="UP000199377"/>
    </source>
</evidence>
<dbReference type="SUPFAM" id="SSF141130">
    <property type="entry name" value="Acetamidase/Formamidase-like"/>
    <property type="match status" value="1"/>
</dbReference>
<dbReference type="Proteomes" id="UP000199377">
    <property type="component" value="Unassembled WGS sequence"/>
</dbReference>
<proteinExistence type="predicted"/>
<protein>
    <submittedName>
        <fullName evidence="1">Acetamidase/formamidase</fullName>
    </submittedName>
</protein>
<dbReference type="PANTHER" id="PTHR31891">
    <property type="entry name" value="FORMAMIDASE C869.04-RELATED"/>
    <property type="match status" value="1"/>
</dbReference>
<sequence length="316" mass="34148">MAEHHLKASAETAHWGWFQAGMAPALTIDSGDVVTIDSVSGVPGSLPGEGFHIPPELHEIHERAPRNPIGPHILTGPVAVRGAQPGDVLEIRIRRIGLRQDWGYTLVRPLVGALINETDPGFIFSRLDEAAGTATLPWGTELPLDLFFGVMGVAPPPAWGAISTIQPRAHGGNIDCKELRAGSTLFLPVWAEGGLFSVGDGHGRQGDGEVCVTAIETALQGEFEIHLRRDLPFDFPHAETADELIAFGTHYSLDQAARAALRRMLDWIERLTTLTRTEAYMLCSLAADVRVTQMVNQEQGCHVVLPRSALTGVMKG</sequence>
<dbReference type="OrthoDB" id="9785236at2"/>
<dbReference type="Gene3D" id="2.60.120.580">
    <property type="entry name" value="Acetamidase/Formamidase-like domains"/>
    <property type="match status" value="2"/>
</dbReference>
<dbReference type="STRING" id="1114924.SAMN05216258_103141"/>
<dbReference type="PANTHER" id="PTHR31891:SF1">
    <property type="entry name" value="FORMAMIDASE C869.04-RELATED"/>
    <property type="match status" value="1"/>
</dbReference>
<name>A0A1I3E2C7_9RHOB</name>